<dbReference type="InterPro" id="IPR023213">
    <property type="entry name" value="CAT-like_dom_sf"/>
</dbReference>
<dbReference type="Gramene" id="AUR62025261-RA">
    <property type="protein sequence ID" value="AUR62025261-RA:cds"/>
    <property type="gene ID" value="AUR62025261"/>
</dbReference>
<evidence type="ECO:0000313" key="6">
    <source>
        <dbReference type="Proteomes" id="UP000596660"/>
    </source>
</evidence>
<keyword evidence="3" id="KW-0012">Acyltransferase</keyword>
<proteinExistence type="inferred from homology"/>
<dbReference type="InterPro" id="IPR050317">
    <property type="entry name" value="Plant_Fungal_Acyltransferase"/>
</dbReference>
<keyword evidence="2" id="KW-0808">Transferase</keyword>
<dbReference type="Pfam" id="PF02458">
    <property type="entry name" value="Transferase"/>
    <property type="match status" value="1"/>
</dbReference>
<dbReference type="Gene3D" id="3.30.559.10">
    <property type="entry name" value="Chloramphenicol acetyltransferase-like domain"/>
    <property type="match status" value="1"/>
</dbReference>
<dbReference type="PANTHER" id="PTHR31642:SF11">
    <property type="entry name" value="SHIKIMATE O-HYDROXYCINNAMOYLTRANSFERASE"/>
    <property type="match status" value="1"/>
</dbReference>
<evidence type="ECO:0000256" key="2">
    <source>
        <dbReference type="ARBA" id="ARBA00022679"/>
    </source>
</evidence>
<evidence type="ECO:0000313" key="5">
    <source>
        <dbReference type="EnsemblPlants" id="AUR62025261-RA:cds"/>
    </source>
</evidence>
<sequence length="400" mass="44729">MSVKVNERTMVCPESETPSQSIRLSRLDMVVRMPYSHTSVLYVYPAQNIKNNFASFLDPDFLKWGLSQILVQFYPLAGRLKMNGVDEIVIDCNAKGALFIYAETTHKLTDLEEGKPNYGELRKMVIPTCDYSKGLSSFPLFMVQFTRFECGGVAMGVASHHHVADGIAHTYIINYFLRFIQGRDIPVAPVFDRSAVRQLAPRNPPQVKFRHLEYEPSLPPLPPNSSTGDMVTTIEGHFSLTKSLIEALKLEATMPVAKANGYMLNFRAFVTMSLESFWKRAGKSQKSSTCSSPSSRNPPIEEDVVTPIDDVDIESPNDDADVVSPNNDAVPVAASIPIPENTTQRDIIYKPLWYVASKIHEALEKAKDIEYLKSAVDYLESQSEPVVVLSGPRVFQVQIF</sequence>
<organism evidence="5 6">
    <name type="scientific">Chenopodium quinoa</name>
    <name type="common">Quinoa</name>
    <dbReference type="NCBI Taxonomy" id="63459"/>
    <lineage>
        <taxon>Eukaryota</taxon>
        <taxon>Viridiplantae</taxon>
        <taxon>Streptophyta</taxon>
        <taxon>Embryophyta</taxon>
        <taxon>Tracheophyta</taxon>
        <taxon>Spermatophyta</taxon>
        <taxon>Magnoliopsida</taxon>
        <taxon>eudicotyledons</taxon>
        <taxon>Gunneridae</taxon>
        <taxon>Pentapetalae</taxon>
        <taxon>Caryophyllales</taxon>
        <taxon>Chenopodiaceae</taxon>
        <taxon>Chenopodioideae</taxon>
        <taxon>Atripliceae</taxon>
        <taxon>Chenopodium</taxon>
    </lineage>
</organism>
<name>A0A803M8N5_CHEQI</name>
<reference evidence="5" key="1">
    <citation type="journal article" date="2017" name="Nature">
        <title>The genome of Chenopodium quinoa.</title>
        <authorList>
            <person name="Jarvis D.E."/>
            <person name="Ho Y.S."/>
            <person name="Lightfoot D.J."/>
            <person name="Schmoeckel S.M."/>
            <person name="Li B."/>
            <person name="Borm T.J.A."/>
            <person name="Ohyanagi H."/>
            <person name="Mineta K."/>
            <person name="Michell C.T."/>
            <person name="Saber N."/>
            <person name="Kharbatia N.M."/>
            <person name="Rupper R.R."/>
            <person name="Sharp A.R."/>
            <person name="Dally N."/>
            <person name="Boughton B.A."/>
            <person name="Woo Y.H."/>
            <person name="Gao G."/>
            <person name="Schijlen E.G.W.M."/>
            <person name="Guo X."/>
            <person name="Momin A.A."/>
            <person name="Negrao S."/>
            <person name="Al-Babili S."/>
            <person name="Gehring C."/>
            <person name="Roessner U."/>
            <person name="Jung C."/>
            <person name="Murphy K."/>
            <person name="Arold S.T."/>
            <person name="Gojobori T."/>
            <person name="van der Linden C.G."/>
            <person name="van Loo E.N."/>
            <person name="Jellen E.N."/>
            <person name="Maughan P.J."/>
            <person name="Tester M."/>
        </authorList>
    </citation>
    <scope>NUCLEOTIDE SEQUENCE [LARGE SCALE GENOMIC DNA]</scope>
    <source>
        <strain evidence="5">cv. PI 614886</strain>
    </source>
</reference>
<keyword evidence="6" id="KW-1185">Reference proteome</keyword>
<protein>
    <submittedName>
        <fullName evidence="5">Uncharacterized protein</fullName>
    </submittedName>
</protein>
<dbReference type="AlphaFoldDB" id="A0A803M8N5"/>
<dbReference type="Proteomes" id="UP000596660">
    <property type="component" value="Unplaced"/>
</dbReference>
<dbReference type="PANTHER" id="PTHR31642">
    <property type="entry name" value="TRICHOTHECENE 3-O-ACETYLTRANSFERASE"/>
    <property type="match status" value="1"/>
</dbReference>
<evidence type="ECO:0000256" key="3">
    <source>
        <dbReference type="ARBA" id="ARBA00023315"/>
    </source>
</evidence>
<accession>A0A803M8N5</accession>
<dbReference type="EnsemblPlants" id="AUR62025261-RA">
    <property type="protein sequence ID" value="AUR62025261-RA:cds"/>
    <property type="gene ID" value="AUR62025261"/>
</dbReference>
<reference evidence="5" key="2">
    <citation type="submission" date="2021-03" db="UniProtKB">
        <authorList>
            <consortium name="EnsemblPlants"/>
        </authorList>
    </citation>
    <scope>IDENTIFICATION</scope>
</reference>
<feature type="compositionally biased region" description="Low complexity" evidence="4">
    <location>
        <begin position="284"/>
        <end position="295"/>
    </location>
</feature>
<comment type="similarity">
    <text evidence="1">Belongs to the plant acyltransferase family.</text>
</comment>
<feature type="region of interest" description="Disordered" evidence="4">
    <location>
        <begin position="284"/>
        <end position="305"/>
    </location>
</feature>
<dbReference type="GO" id="GO:0016747">
    <property type="term" value="F:acyltransferase activity, transferring groups other than amino-acyl groups"/>
    <property type="evidence" value="ECO:0007669"/>
    <property type="project" value="TreeGrafter"/>
</dbReference>
<evidence type="ECO:0000256" key="4">
    <source>
        <dbReference type="SAM" id="MobiDB-lite"/>
    </source>
</evidence>
<evidence type="ECO:0000256" key="1">
    <source>
        <dbReference type="ARBA" id="ARBA00009861"/>
    </source>
</evidence>